<evidence type="ECO:0000313" key="2">
    <source>
        <dbReference type="Proteomes" id="UP001322219"/>
    </source>
</evidence>
<organism evidence="1 2">
    <name type="scientific">Staphylococcus phage MVC_VPHSA1</name>
    <dbReference type="NCBI Taxonomy" id="3088876"/>
    <lineage>
        <taxon>Viruses</taxon>
        <taxon>Duplodnaviria</taxon>
        <taxon>Heunggongvirae</taxon>
        <taxon>Uroviricota</taxon>
        <taxon>Caudoviricetes</taxon>
        <taxon>Ehrlichviridae</taxon>
        <taxon>Chennaivirus</taxon>
        <taxon>Chennaivirus MVCVPHSA1</taxon>
    </lineage>
</organism>
<dbReference type="Proteomes" id="UP001322219">
    <property type="component" value="Segment"/>
</dbReference>
<reference evidence="1 2" key="1">
    <citation type="submission" date="2023-10" db="EMBL/GenBank/DDBJ databases">
        <title>Genome Sequence of the Siphoviridae Staphylococcus aureus Phage MVC_VPHSA1.</title>
        <authorList>
            <person name="Deepak S.J."/>
            <person name="Porteen K."/>
            <person name="Wilfred R."/>
            <person name="Anbazhagan S."/>
            <person name="Elango A."/>
            <person name="Senthil Kumar T."/>
            <person name="Narendra B."/>
            <person name="Sureshkannan S."/>
            <person name="Nithya Quintoil M."/>
            <person name="Charley C.A."/>
            <person name="Teresa S."/>
            <person name="Raghavendra A.G."/>
        </authorList>
    </citation>
    <scope>NUCLEOTIDE SEQUENCE [LARGE SCALE GENOMIC DNA]</scope>
</reference>
<accession>A0ABZ0QZY8</accession>
<sequence length="82" mass="9048">MIFEAASTMLMGGISLYAYLKQNGATNDQQRIQKLFTLSGLNVKHGGKTYTAQLVRKNNMTGASNMCTVFQKVVNLVTTRTK</sequence>
<name>A0ABZ0QZY8_9CAUD</name>
<protein>
    <submittedName>
        <fullName evidence="1">FtsK/SpoIIIE-like protein</fullName>
    </submittedName>
</protein>
<keyword evidence="2" id="KW-1185">Reference proteome</keyword>
<proteinExistence type="predicted"/>
<gene>
    <name evidence="1" type="ORF">FBHYGVHD_CDS0085</name>
</gene>
<evidence type="ECO:0000313" key="1">
    <source>
        <dbReference type="EMBL" id="WPF64932.1"/>
    </source>
</evidence>
<dbReference type="EMBL" id="OR670591">
    <property type="protein sequence ID" value="WPF64932.1"/>
    <property type="molecule type" value="Genomic_DNA"/>
</dbReference>